<name>A0A6A2WMI0_HIBSY</name>
<dbReference type="GO" id="GO:0008168">
    <property type="term" value="F:methyltransferase activity"/>
    <property type="evidence" value="ECO:0007669"/>
    <property type="project" value="UniProtKB-KW"/>
</dbReference>
<dbReference type="GO" id="GO:0051726">
    <property type="term" value="P:regulation of cell cycle"/>
    <property type="evidence" value="ECO:0007669"/>
    <property type="project" value="TreeGrafter"/>
</dbReference>
<sequence>MVGDHVTSQAILFSKHMEVDRTSFNKDAFHSNIQEQLRINPKQETSVYCGELGGNQYSICHKEVNTTLNKEHLKSDVTKSESVLGCVSPIIKALFEDIQGVSVNLDDNSAAHLKSDVTKSESVLGCVSPIIKALSEDIQGVSVNLDENSADTGNHTVEKKPKKALYCAEVEDTDDINSRGIATPLKLLGKDSKAETRAPGTNSSHQTQNKVYTRRKVSKQAYSTRLYTAPLSESIIYRNSGDDYDPDKSVQKLTCVSKAKDASHLLDPSVSLERIFQENCHEEKLEHRTIVENGCSASCQNQVTTEEQRKGCPSFVGYTSVALPSSEIDEERRGLQFTPDGQCLVLLDSIKTPYYRLTVSLGCAKENVVKIVRINPGYFSLVAKVETIQSVQCILVCENDYLLAAGKSGRLHLWVMNSTWSAWTEEFIIPAGDFISCVVELKKIRKCVHLVIGHNGFGDFVLWDIMKRVSISRFSSSGDPIKQFIPISLLSWQPVFSYADMKGCIDEILAATKFWFLERKDRSFLPLEGEDVAIWLLVSTTSDAQHEHLSSNCQANTTGWSLALLVKDTVAAVGASFDHGIMGTDDGLVYMWELSTGTRLGVLHHLKVRLNRSTRTVDIQTLDNMQLMSSNCGLSGGSVSCIATNEEWRANVVAVASGDGRWEKTLKQEGKRSYLLVNLGEFLTSKKQEHSHMDRGTLRYGNMERDRNLLGP</sequence>
<dbReference type="EMBL" id="VEPZ02001720">
    <property type="protein sequence ID" value="KAE8661452.1"/>
    <property type="molecule type" value="Genomic_DNA"/>
</dbReference>
<dbReference type="Proteomes" id="UP000436088">
    <property type="component" value="Unassembled WGS sequence"/>
</dbReference>
<evidence type="ECO:0000313" key="2">
    <source>
        <dbReference type="EMBL" id="KAE8661452.1"/>
    </source>
</evidence>
<feature type="region of interest" description="Disordered" evidence="1">
    <location>
        <begin position="688"/>
        <end position="712"/>
    </location>
</feature>
<gene>
    <name evidence="2" type="ORF">F3Y22_tig00113725pilonHSYRG00343</name>
</gene>
<evidence type="ECO:0000313" key="3">
    <source>
        <dbReference type="Proteomes" id="UP000436088"/>
    </source>
</evidence>
<dbReference type="GO" id="GO:0005634">
    <property type="term" value="C:nucleus"/>
    <property type="evidence" value="ECO:0007669"/>
    <property type="project" value="TreeGrafter"/>
</dbReference>
<comment type="caution">
    <text evidence="2">The sequence shown here is derived from an EMBL/GenBank/DDBJ whole genome shotgun (WGS) entry which is preliminary data.</text>
</comment>
<dbReference type="PANTHER" id="PTHR22715">
    <property type="entry name" value="TRANSFORMING GROWTH FACTOR BETA REGULATED GENE 1"/>
    <property type="match status" value="1"/>
</dbReference>
<dbReference type="SUPFAM" id="SSF50978">
    <property type="entry name" value="WD40 repeat-like"/>
    <property type="match status" value="1"/>
</dbReference>
<dbReference type="AlphaFoldDB" id="A0A6A2WMI0"/>
<protein>
    <submittedName>
        <fullName evidence="2">Histone-lysine N-methyltransferase ATX1, putative isoform 2</fullName>
    </submittedName>
</protein>
<dbReference type="InterPro" id="IPR040092">
    <property type="entry name" value="TBRG1"/>
</dbReference>
<evidence type="ECO:0000256" key="1">
    <source>
        <dbReference type="SAM" id="MobiDB-lite"/>
    </source>
</evidence>
<proteinExistence type="predicted"/>
<accession>A0A6A2WMI0</accession>
<dbReference type="InterPro" id="IPR036322">
    <property type="entry name" value="WD40_repeat_dom_sf"/>
</dbReference>
<dbReference type="PANTHER" id="PTHR22715:SF1">
    <property type="entry name" value="DNA BINDING PROTEIN"/>
    <property type="match status" value="1"/>
</dbReference>
<dbReference type="GO" id="GO:0032259">
    <property type="term" value="P:methylation"/>
    <property type="evidence" value="ECO:0007669"/>
    <property type="project" value="UniProtKB-KW"/>
</dbReference>
<organism evidence="2 3">
    <name type="scientific">Hibiscus syriacus</name>
    <name type="common">Rose of Sharon</name>
    <dbReference type="NCBI Taxonomy" id="106335"/>
    <lineage>
        <taxon>Eukaryota</taxon>
        <taxon>Viridiplantae</taxon>
        <taxon>Streptophyta</taxon>
        <taxon>Embryophyta</taxon>
        <taxon>Tracheophyta</taxon>
        <taxon>Spermatophyta</taxon>
        <taxon>Magnoliopsida</taxon>
        <taxon>eudicotyledons</taxon>
        <taxon>Gunneridae</taxon>
        <taxon>Pentapetalae</taxon>
        <taxon>rosids</taxon>
        <taxon>malvids</taxon>
        <taxon>Malvales</taxon>
        <taxon>Malvaceae</taxon>
        <taxon>Malvoideae</taxon>
        <taxon>Hibiscus</taxon>
    </lineage>
</organism>
<reference evidence="2" key="1">
    <citation type="submission" date="2019-09" db="EMBL/GenBank/DDBJ databases">
        <title>Draft genome information of white flower Hibiscus syriacus.</title>
        <authorList>
            <person name="Kim Y.-M."/>
        </authorList>
    </citation>
    <scope>NUCLEOTIDE SEQUENCE [LARGE SCALE GENOMIC DNA]</scope>
    <source>
        <strain evidence="2">YM2019G1</strain>
    </source>
</reference>
<keyword evidence="3" id="KW-1185">Reference proteome</keyword>